<organism evidence="5 6">
    <name type="scientific">Variovorax boronicumulans</name>
    <dbReference type="NCBI Taxonomy" id="436515"/>
    <lineage>
        <taxon>Bacteria</taxon>
        <taxon>Pseudomonadati</taxon>
        <taxon>Pseudomonadota</taxon>
        <taxon>Betaproteobacteria</taxon>
        <taxon>Burkholderiales</taxon>
        <taxon>Comamonadaceae</taxon>
        <taxon>Variovorax</taxon>
    </lineage>
</organism>
<name>A0A250DF67_9BURK</name>
<proteinExistence type="inferred from homology"/>
<dbReference type="InterPro" id="IPR011610">
    <property type="entry name" value="SAM_mthyl_Trfase_ML2640-like"/>
</dbReference>
<evidence type="ECO:0000256" key="1">
    <source>
        <dbReference type="ARBA" id="ARBA00008138"/>
    </source>
</evidence>
<gene>
    <name evidence="5" type="ORF">CKY39_06595</name>
</gene>
<protein>
    <recommendedName>
        <fullName evidence="4">S-adenosyl-L-methionine-dependent methyltransferase</fullName>
        <ecNumber evidence="4">2.1.1.-</ecNumber>
    </recommendedName>
</protein>
<comment type="function">
    <text evidence="4">Exhibits S-adenosyl-L-methionine-dependent methyltransferase activity.</text>
</comment>
<sequence length="309" mass="32718">MNPSSQASRTALATALMRSIHSRSAPAPLLDDPWGERLVPDSVRVAFLERALARRDATSTDSPDTALDDAMRANAAYPDVILRSRYTEDALKDAVARGVAQYVLIGAGFDSFVCRIPEWAQGLDIYEVDHPATQPLKRQRLAACGVAPSASVHFVEADLSAERLGAALARSPFNAAQPTFFSWLGVTVYLTREANLAALRDIATCAAPGSELVFTYIDEATLHAGPSGTEAFQKLRSDVASVGEEFLSGFDPKTLAALLRGTGLDLLEDIDGHAALARYDPAGRNGLQPAGAAHIAHARVVSAAPSPAA</sequence>
<dbReference type="EMBL" id="CP023284">
    <property type="protein sequence ID" value="ATA52914.1"/>
    <property type="molecule type" value="Genomic_DNA"/>
</dbReference>
<dbReference type="Proteomes" id="UP000217154">
    <property type="component" value="Chromosome"/>
</dbReference>
<evidence type="ECO:0000256" key="2">
    <source>
        <dbReference type="ARBA" id="ARBA00022603"/>
    </source>
</evidence>
<evidence type="ECO:0000256" key="4">
    <source>
        <dbReference type="RuleBase" id="RU362030"/>
    </source>
</evidence>
<keyword evidence="4" id="KW-0949">S-adenosyl-L-methionine</keyword>
<evidence type="ECO:0000256" key="3">
    <source>
        <dbReference type="ARBA" id="ARBA00022679"/>
    </source>
</evidence>
<dbReference type="KEGG" id="vbo:CKY39_06595"/>
<evidence type="ECO:0000313" key="5">
    <source>
        <dbReference type="EMBL" id="ATA52914.1"/>
    </source>
</evidence>
<evidence type="ECO:0000313" key="6">
    <source>
        <dbReference type="Proteomes" id="UP000217154"/>
    </source>
</evidence>
<dbReference type="PANTHER" id="PTHR43619">
    <property type="entry name" value="S-ADENOSYL-L-METHIONINE-DEPENDENT METHYLTRANSFERASE YKTD-RELATED"/>
    <property type="match status" value="1"/>
</dbReference>
<dbReference type="PANTHER" id="PTHR43619:SF2">
    <property type="entry name" value="S-ADENOSYL-L-METHIONINE-DEPENDENT METHYLTRANSFERASES SUPERFAMILY PROTEIN"/>
    <property type="match status" value="1"/>
</dbReference>
<dbReference type="Pfam" id="PF04072">
    <property type="entry name" value="LCM"/>
    <property type="match status" value="1"/>
</dbReference>
<dbReference type="GO" id="GO:0032259">
    <property type="term" value="P:methylation"/>
    <property type="evidence" value="ECO:0007669"/>
    <property type="project" value="UniProtKB-KW"/>
</dbReference>
<dbReference type="GO" id="GO:0008168">
    <property type="term" value="F:methyltransferase activity"/>
    <property type="evidence" value="ECO:0007669"/>
    <property type="project" value="UniProtKB-UniRule"/>
</dbReference>
<dbReference type="Gene3D" id="3.40.50.150">
    <property type="entry name" value="Vaccinia Virus protein VP39"/>
    <property type="match status" value="1"/>
</dbReference>
<dbReference type="InterPro" id="IPR029063">
    <property type="entry name" value="SAM-dependent_MTases_sf"/>
</dbReference>
<dbReference type="RefSeq" id="WP_095743867.1">
    <property type="nucleotide sequence ID" value="NZ_CP023284.1"/>
</dbReference>
<dbReference type="AlphaFoldDB" id="A0A250DF67"/>
<accession>A0A250DF67</accession>
<dbReference type="NCBIfam" id="TIGR00027">
    <property type="entry name" value="mthyl_TIGR00027"/>
    <property type="match status" value="1"/>
</dbReference>
<reference evidence="5 6" key="1">
    <citation type="submission" date="2017-09" db="EMBL/GenBank/DDBJ databases">
        <title>The diverse metabolic capabilities of V. boronicumulans make it an excellent choice for continued studies on novel biodegradation.</title>
        <authorList>
            <person name="Sun S."/>
        </authorList>
    </citation>
    <scope>NUCLEOTIDE SEQUENCE [LARGE SCALE GENOMIC DNA]</scope>
    <source>
        <strain evidence="5 6">J1</strain>
    </source>
</reference>
<keyword evidence="2 4" id="KW-0489">Methyltransferase</keyword>
<comment type="similarity">
    <text evidence="1 4">Belongs to the UPF0677 family.</text>
</comment>
<dbReference type="InterPro" id="IPR007213">
    <property type="entry name" value="Ppm1/Ppm2/Tcmp"/>
</dbReference>
<dbReference type="SUPFAM" id="SSF53335">
    <property type="entry name" value="S-adenosyl-L-methionine-dependent methyltransferases"/>
    <property type="match status" value="1"/>
</dbReference>
<keyword evidence="3 5" id="KW-0808">Transferase</keyword>
<dbReference type="EC" id="2.1.1.-" evidence="4"/>